<name>A0A917H6D6_9MICC</name>
<comment type="caution">
    <text evidence="2">The sequence shown here is derived from an EMBL/GenBank/DDBJ whole genome shotgun (WGS) entry which is preliminary data.</text>
</comment>
<feature type="compositionally biased region" description="Acidic residues" evidence="1">
    <location>
        <begin position="45"/>
        <end position="66"/>
    </location>
</feature>
<dbReference type="RefSeq" id="WP_188539820.1">
    <property type="nucleotide sequence ID" value="NZ_BMEQ01000031.1"/>
</dbReference>
<dbReference type="Proteomes" id="UP000638848">
    <property type="component" value="Unassembled WGS sequence"/>
</dbReference>
<evidence type="ECO:0000313" key="3">
    <source>
        <dbReference type="Proteomes" id="UP000638848"/>
    </source>
</evidence>
<reference evidence="2" key="2">
    <citation type="submission" date="2020-09" db="EMBL/GenBank/DDBJ databases">
        <authorList>
            <person name="Sun Q."/>
            <person name="Zhou Y."/>
        </authorList>
    </citation>
    <scope>NUCLEOTIDE SEQUENCE</scope>
    <source>
        <strain evidence="2">CGMCC 1.12187</strain>
    </source>
</reference>
<proteinExistence type="predicted"/>
<organism evidence="2 3">
    <name type="scientific">Kocuria dechangensis</name>
    <dbReference type="NCBI Taxonomy" id="1176249"/>
    <lineage>
        <taxon>Bacteria</taxon>
        <taxon>Bacillati</taxon>
        <taxon>Actinomycetota</taxon>
        <taxon>Actinomycetes</taxon>
        <taxon>Micrococcales</taxon>
        <taxon>Micrococcaceae</taxon>
        <taxon>Kocuria</taxon>
    </lineage>
</organism>
<gene>
    <name evidence="2" type="ORF">GCM10011374_36510</name>
</gene>
<reference evidence="2" key="1">
    <citation type="journal article" date="2014" name="Int. J. Syst. Evol. Microbiol.">
        <title>Complete genome sequence of Corynebacterium casei LMG S-19264T (=DSM 44701T), isolated from a smear-ripened cheese.</title>
        <authorList>
            <consortium name="US DOE Joint Genome Institute (JGI-PGF)"/>
            <person name="Walter F."/>
            <person name="Albersmeier A."/>
            <person name="Kalinowski J."/>
            <person name="Ruckert C."/>
        </authorList>
    </citation>
    <scope>NUCLEOTIDE SEQUENCE</scope>
    <source>
        <strain evidence="2">CGMCC 1.12187</strain>
    </source>
</reference>
<feature type="region of interest" description="Disordered" evidence="1">
    <location>
        <begin position="43"/>
        <end position="72"/>
    </location>
</feature>
<evidence type="ECO:0000313" key="2">
    <source>
        <dbReference type="EMBL" id="GGG68801.1"/>
    </source>
</evidence>
<dbReference type="EMBL" id="BMEQ01000031">
    <property type="protein sequence ID" value="GGG68801.1"/>
    <property type="molecule type" value="Genomic_DNA"/>
</dbReference>
<evidence type="ECO:0000256" key="1">
    <source>
        <dbReference type="SAM" id="MobiDB-lite"/>
    </source>
</evidence>
<dbReference type="AlphaFoldDB" id="A0A917H6D6"/>
<keyword evidence="3" id="KW-1185">Reference proteome</keyword>
<protein>
    <submittedName>
        <fullName evidence="2">Uncharacterized protein</fullName>
    </submittedName>
</protein>
<sequence length="379" mass="42736">MDRIDDQDEALPEGVRELMAEADHAPRLTVVFAEYFEQVVLEQSYTDEDEPDGEDLPGTDEDDGNEDKDVPSALREACRSRARILTGALWRGCAMLIEDLFEDLGAADVGEEHDFDSAIFELPPRFSPHYDVGFIRRFLTVAVDLGHQLRSGGQVPQETDSVDMAFGHDGKVSCVAQELALHLVLNRVEVLNDLYELNLEDGWREAVYEILFYDDDYVMLFDRSMDGFEDDAALVSLTGMTDMRLEHWFTPFNPMATVNPYAAGEPVTPEDEGDSDIVEELLYEETSWATDETTKALWLIRPDDVETLRVIHPENFHATVHEVSQDHPFLTLGDVLHAALRKLGVHSKAPPAEPPHTPVEPGWLLFEIELTDPARSRQL</sequence>
<accession>A0A917H6D6</accession>